<dbReference type="OrthoDB" id="10554048at2759"/>
<name>A0A915ZSN4_9GLOM</name>
<proteinExistence type="predicted"/>
<gene>
    <name evidence="1" type="ORF">CHRIB12_LOCUS19306</name>
</gene>
<protein>
    <submittedName>
        <fullName evidence="1">Uncharacterized protein</fullName>
    </submittedName>
</protein>
<dbReference type="Proteomes" id="UP000684084">
    <property type="component" value="Unassembled WGS sequence"/>
</dbReference>
<accession>A0A915ZSN4</accession>
<organism evidence="1 2">
    <name type="scientific">Rhizophagus irregularis</name>
    <dbReference type="NCBI Taxonomy" id="588596"/>
    <lineage>
        <taxon>Eukaryota</taxon>
        <taxon>Fungi</taxon>
        <taxon>Fungi incertae sedis</taxon>
        <taxon>Mucoromycota</taxon>
        <taxon>Glomeromycotina</taxon>
        <taxon>Glomeromycetes</taxon>
        <taxon>Glomerales</taxon>
        <taxon>Glomeraceae</taxon>
        <taxon>Rhizophagus</taxon>
    </lineage>
</organism>
<evidence type="ECO:0000313" key="1">
    <source>
        <dbReference type="EMBL" id="CAB5385445.1"/>
    </source>
</evidence>
<dbReference type="EMBL" id="CAGKOT010000053">
    <property type="protein sequence ID" value="CAB5385445.1"/>
    <property type="molecule type" value="Genomic_DNA"/>
</dbReference>
<reference evidence="1" key="1">
    <citation type="submission" date="2020-05" db="EMBL/GenBank/DDBJ databases">
        <authorList>
            <person name="Rincon C."/>
            <person name="Sanders R I."/>
            <person name="Robbins C."/>
            <person name="Chaturvedi A."/>
        </authorList>
    </citation>
    <scope>NUCLEOTIDE SEQUENCE</scope>
    <source>
        <strain evidence="1">CHB12</strain>
    </source>
</reference>
<dbReference type="AlphaFoldDB" id="A0A915ZSN4"/>
<comment type="caution">
    <text evidence="1">The sequence shown here is derived from an EMBL/GenBank/DDBJ whole genome shotgun (WGS) entry which is preliminary data.</text>
</comment>
<sequence length="89" mass="10190">MCQRRISLHQNHWFFPTFLYNKETACHGRVCSVGLPTSERVFSSYGLSVVFSSWRSKGAPHVIDVHLYSIFWQVATMRSGCHSPKILSS</sequence>
<evidence type="ECO:0000313" key="2">
    <source>
        <dbReference type="Proteomes" id="UP000684084"/>
    </source>
</evidence>